<dbReference type="EMBL" id="JAUJYO010000011">
    <property type="protein sequence ID" value="KAK1303795.1"/>
    <property type="molecule type" value="Genomic_DNA"/>
</dbReference>
<reference evidence="2" key="1">
    <citation type="journal article" date="2023" name="Nat. Commun.">
        <title>Diploid and tetraploid genomes of Acorus and the evolution of monocots.</title>
        <authorList>
            <person name="Ma L."/>
            <person name="Liu K.W."/>
            <person name="Li Z."/>
            <person name="Hsiao Y.Y."/>
            <person name="Qi Y."/>
            <person name="Fu T."/>
            <person name="Tang G.D."/>
            <person name="Zhang D."/>
            <person name="Sun W.H."/>
            <person name="Liu D.K."/>
            <person name="Li Y."/>
            <person name="Chen G.Z."/>
            <person name="Liu X.D."/>
            <person name="Liao X.Y."/>
            <person name="Jiang Y.T."/>
            <person name="Yu X."/>
            <person name="Hao Y."/>
            <person name="Huang J."/>
            <person name="Zhao X.W."/>
            <person name="Ke S."/>
            <person name="Chen Y.Y."/>
            <person name="Wu W.L."/>
            <person name="Hsu J.L."/>
            <person name="Lin Y.F."/>
            <person name="Huang M.D."/>
            <person name="Li C.Y."/>
            <person name="Huang L."/>
            <person name="Wang Z.W."/>
            <person name="Zhao X."/>
            <person name="Zhong W.Y."/>
            <person name="Peng D.H."/>
            <person name="Ahmad S."/>
            <person name="Lan S."/>
            <person name="Zhang J.S."/>
            <person name="Tsai W.C."/>
            <person name="Van de Peer Y."/>
            <person name="Liu Z.J."/>
        </authorList>
    </citation>
    <scope>NUCLEOTIDE SEQUENCE</scope>
    <source>
        <strain evidence="2">CP</strain>
    </source>
</reference>
<organism evidence="2 3">
    <name type="scientific">Acorus calamus</name>
    <name type="common">Sweet flag</name>
    <dbReference type="NCBI Taxonomy" id="4465"/>
    <lineage>
        <taxon>Eukaryota</taxon>
        <taxon>Viridiplantae</taxon>
        <taxon>Streptophyta</taxon>
        <taxon>Embryophyta</taxon>
        <taxon>Tracheophyta</taxon>
        <taxon>Spermatophyta</taxon>
        <taxon>Magnoliopsida</taxon>
        <taxon>Liliopsida</taxon>
        <taxon>Acoraceae</taxon>
        <taxon>Acorus</taxon>
    </lineage>
</organism>
<evidence type="ECO:0000256" key="1">
    <source>
        <dbReference type="SAM" id="MobiDB-lite"/>
    </source>
</evidence>
<feature type="compositionally biased region" description="Basic and acidic residues" evidence="1">
    <location>
        <begin position="12"/>
        <end position="29"/>
    </location>
</feature>
<proteinExistence type="predicted"/>
<comment type="caution">
    <text evidence="2">The sequence shown here is derived from an EMBL/GenBank/DDBJ whole genome shotgun (WGS) entry which is preliminary data.</text>
</comment>
<feature type="region of interest" description="Disordered" evidence="1">
    <location>
        <begin position="91"/>
        <end position="119"/>
    </location>
</feature>
<dbReference type="Proteomes" id="UP001180020">
    <property type="component" value="Unassembled WGS sequence"/>
</dbReference>
<reference evidence="2" key="2">
    <citation type="submission" date="2023-06" db="EMBL/GenBank/DDBJ databases">
        <authorList>
            <person name="Ma L."/>
            <person name="Liu K.-W."/>
            <person name="Li Z."/>
            <person name="Hsiao Y.-Y."/>
            <person name="Qi Y."/>
            <person name="Fu T."/>
            <person name="Tang G."/>
            <person name="Zhang D."/>
            <person name="Sun W.-H."/>
            <person name="Liu D.-K."/>
            <person name="Li Y."/>
            <person name="Chen G.-Z."/>
            <person name="Liu X.-D."/>
            <person name="Liao X.-Y."/>
            <person name="Jiang Y.-T."/>
            <person name="Yu X."/>
            <person name="Hao Y."/>
            <person name="Huang J."/>
            <person name="Zhao X.-W."/>
            <person name="Ke S."/>
            <person name="Chen Y.-Y."/>
            <person name="Wu W.-L."/>
            <person name="Hsu J.-L."/>
            <person name="Lin Y.-F."/>
            <person name="Huang M.-D."/>
            <person name="Li C.-Y."/>
            <person name="Huang L."/>
            <person name="Wang Z.-W."/>
            <person name="Zhao X."/>
            <person name="Zhong W.-Y."/>
            <person name="Peng D.-H."/>
            <person name="Ahmad S."/>
            <person name="Lan S."/>
            <person name="Zhang J.-S."/>
            <person name="Tsai W.-C."/>
            <person name="Van De Peer Y."/>
            <person name="Liu Z.-J."/>
        </authorList>
    </citation>
    <scope>NUCLEOTIDE SEQUENCE</scope>
    <source>
        <strain evidence="2">CP</strain>
        <tissue evidence="2">Leaves</tissue>
    </source>
</reference>
<gene>
    <name evidence="2" type="ORF">QJS10_CPB11g01016</name>
</gene>
<sequence length="148" mass="16049">MPIPNQTILVKKNADPIDGHDRPSREHQRSIKHGSITLKNRRRSSISTVQREKARSRPSVTHSDLAPAAEVHDLAEGLVRLRTPPLVGGSLASVVEEPGEPAGERPAVAPTGEEVAGGADEARLLRLAPDDDHARRHPNCAQITHILF</sequence>
<evidence type="ECO:0000313" key="2">
    <source>
        <dbReference type="EMBL" id="KAK1303795.1"/>
    </source>
</evidence>
<evidence type="ECO:0000313" key="3">
    <source>
        <dbReference type="Proteomes" id="UP001180020"/>
    </source>
</evidence>
<dbReference type="AlphaFoldDB" id="A0AAV9DT22"/>
<protein>
    <submittedName>
        <fullName evidence="2">Uncharacterized protein</fullName>
    </submittedName>
</protein>
<accession>A0AAV9DT22</accession>
<name>A0AAV9DT22_ACOCL</name>
<feature type="region of interest" description="Disordered" evidence="1">
    <location>
        <begin position="1"/>
        <end position="68"/>
    </location>
</feature>
<feature type="compositionally biased region" description="Low complexity" evidence="1">
    <location>
        <begin position="94"/>
        <end position="110"/>
    </location>
</feature>
<keyword evidence="3" id="KW-1185">Reference proteome</keyword>